<sequence>MAKTDDVEIGEPGAKLPATTTTRSGTGLKKALSIFDFITRVCALVTTLAAAAAMATTEQDLPFFSQFLQFQASYDDFTTFSFFVVANAIVCGYLVLSFPFSIITIIRPHADGVRLLLLIVDMVMLTFTTAAASASADTVYLAHNGNPSTNWTGICSQYGDFCQQVSGATVACFISTVLFMAMMAMSAIALRQR</sequence>
<keyword evidence="4 7" id="KW-0812">Transmembrane</keyword>
<comment type="similarity">
    <text evidence="2 7">Belongs to the Casparian strip membrane proteins (CASP) family.</text>
</comment>
<feature type="domain" description="Casparian strip membrane protein" evidence="8">
    <location>
        <begin position="30"/>
        <end position="177"/>
    </location>
</feature>
<feature type="transmembrane region" description="Helical" evidence="7">
    <location>
        <begin position="115"/>
        <end position="136"/>
    </location>
</feature>
<evidence type="ECO:0000256" key="6">
    <source>
        <dbReference type="ARBA" id="ARBA00023136"/>
    </source>
</evidence>
<dbReference type="InterPro" id="IPR006702">
    <property type="entry name" value="CASP_dom"/>
</dbReference>
<evidence type="ECO:0000256" key="1">
    <source>
        <dbReference type="ARBA" id="ARBA00004651"/>
    </source>
</evidence>
<comment type="subunit">
    <text evidence="7">Homodimer and heterodimers.</text>
</comment>
<evidence type="ECO:0000256" key="2">
    <source>
        <dbReference type="ARBA" id="ARBA00007651"/>
    </source>
</evidence>
<keyword evidence="3 7" id="KW-1003">Cell membrane</keyword>
<evidence type="ECO:0000313" key="9">
    <source>
        <dbReference type="EnsemblPlants" id="Kaladp0748s0004.1.v1.1"/>
    </source>
</evidence>
<evidence type="ECO:0000259" key="8">
    <source>
        <dbReference type="Pfam" id="PF04535"/>
    </source>
</evidence>
<evidence type="ECO:0000256" key="4">
    <source>
        <dbReference type="ARBA" id="ARBA00022692"/>
    </source>
</evidence>
<evidence type="ECO:0000256" key="5">
    <source>
        <dbReference type="ARBA" id="ARBA00022989"/>
    </source>
</evidence>
<proteinExistence type="inferred from homology"/>
<keyword evidence="5 7" id="KW-1133">Transmembrane helix</keyword>
<dbReference type="AlphaFoldDB" id="A0A7N0VHH0"/>
<dbReference type="OMA" id="FMAMMAM"/>
<dbReference type="Proteomes" id="UP000594263">
    <property type="component" value="Unplaced"/>
</dbReference>
<keyword evidence="10" id="KW-1185">Reference proteome</keyword>
<dbReference type="PANTHER" id="PTHR36488">
    <property type="entry name" value="CASP-LIKE PROTEIN 1U1"/>
    <property type="match status" value="1"/>
</dbReference>
<keyword evidence="6 7" id="KW-0472">Membrane</keyword>
<evidence type="ECO:0000256" key="7">
    <source>
        <dbReference type="RuleBase" id="RU361233"/>
    </source>
</evidence>
<dbReference type="Gramene" id="Kaladp0748s0004.1.v1.1">
    <property type="protein sequence ID" value="Kaladp0748s0004.1.v1.1"/>
    <property type="gene ID" value="Kaladp0748s0004.v1.1"/>
</dbReference>
<name>A0A7N0VHH0_KALFE</name>
<dbReference type="InterPro" id="IPR006459">
    <property type="entry name" value="CASP/CASPL"/>
</dbReference>
<feature type="transmembrane region" description="Helical" evidence="7">
    <location>
        <begin position="77"/>
        <end position="103"/>
    </location>
</feature>
<reference evidence="9" key="1">
    <citation type="submission" date="2021-01" db="UniProtKB">
        <authorList>
            <consortium name="EnsemblPlants"/>
        </authorList>
    </citation>
    <scope>IDENTIFICATION</scope>
</reference>
<dbReference type="Pfam" id="PF04535">
    <property type="entry name" value="CASP_dom"/>
    <property type="match status" value="1"/>
</dbReference>
<dbReference type="NCBIfam" id="TIGR01569">
    <property type="entry name" value="A_tha_TIGR01569"/>
    <property type="match status" value="1"/>
</dbReference>
<accession>A0A7N0VHH0</accession>
<dbReference type="GO" id="GO:0005886">
    <property type="term" value="C:plasma membrane"/>
    <property type="evidence" value="ECO:0007669"/>
    <property type="project" value="UniProtKB-SubCell"/>
</dbReference>
<feature type="transmembrane region" description="Helical" evidence="7">
    <location>
        <begin position="37"/>
        <end position="57"/>
    </location>
</feature>
<feature type="transmembrane region" description="Helical" evidence="7">
    <location>
        <begin position="168"/>
        <end position="190"/>
    </location>
</feature>
<evidence type="ECO:0000256" key="3">
    <source>
        <dbReference type="ARBA" id="ARBA00022475"/>
    </source>
</evidence>
<dbReference type="PANTHER" id="PTHR36488:SF11">
    <property type="entry name" value="CASP-LIKE PROTEIN"/>
    <property type="match status" value="1"/>
</dbReference>
<protein>
    <recommendedName>
        <fullName evidence="7">CASP-like protein</fullName>
    </recommendedName>
</protein>
<organism evidence="9 10">
    <name type="scientific">Kalanchoe fedtschenkoi</name>
    <name type="common">Lavender scallops</name>
    <name type="synonym">South American air plant</name>
    <dbReference type="NCBI Taxonomy" id="63787"/>
    <lineage>
        <taxon>Eukaryota</taxon>
        <taxon>Viridiplantae</taxon>
        <taxon>Streptophyta</taxon>
        <taxon>Embryophyta</taxon>
        <taxon>Tracheophyta</taxon>
        <taxon>Spermatophyta</taxon>
        <taxon>Magnoliopsida</taxon>
        <taxon>eudicotyledons</taxon>
        <taxon>Gunneridae</taxon>
        <taxon>Pentapetalae</taxon>
        <taxon>Saxifragales</taxon>
        <taxon>Crassulaceae</taxon>
        <taxon>Kalanchoe</taxon>
    </lineage>
</organism>
<comment type="subcellular location">
    <subcellularLocation>
        <location evidence="1 7">Cell membrane</location>
        <topology evidence="1 7">Multi-pass membrane protein</topology>
    </subcellularLocation>
</comment>
<evidence type="ECO:0000313" key="10">
    <source>
        <dbReference type="Proteomes" id="UP000594263"/>
    </source>
</evidence>
<dbReference type="EnsemblPlants" id="Kaladp0748s0004.1.v1.1">
    <property type="protein sequence ID" value="Kaladp0748s0004.1.v1.1"/>
    <property type="gene ID" value="Kaladp0748s0004.v1.1"/>
</dbReference>
<dbReference type="InterPro" id="IPR044173">
    <property type="entry name" value="CASPL"/>
</dbReference>